<organism evidence="1">
    <name type="scientific">marine sediment metagenome</name>
    <dbReference type="NCBI Taxonomy" id="412755"/>
    <lineage>
        <taxon>unclassified sequences</taxon>
        <taxon>metagenomes</taxon>
        <taxon>ecological metagenomes</taxon>
    </lineage>
</organism>
<protein>
    <submittedName>
        <fullName evidence="1">Uncharacterized protein</fullName>
    </submittedName>
</protein>
<dbReference type="AlphaFoldDB" id="A0A0F9BX14"/>
<dbReference type="EMBL" id="LAZR01035829">
    <property type="protein sequence ID" value="KKL26470.1"/>
    <property type="molecule type" value="Genomic_DNA"/>
</dbReference>
<proteinExistence type="predicted"/>
<accession>A0A0F9BX14</accession>
<feature type="non-terminal residue" evidence="1">
    <location>
        <position position="93"/>
    </location>
</feature>
<sequence>MQRTYLIQRLHKPHQIGGNEDFKKLVNCFSFGGGLKDGGLSDEAMKLIIKIWRFDYMGSAEFEWGAVPESLSNVFQYCKKKKVTIGNISLKND</sequence>
<reference evidence="1" key="1">
    <citation type="journal article" date="2015" name="Nature">
        <title>Complex archaea that bridge the gap between prokaryotes and eukaryotes.</title>
        <authorList>
            <person name="Spang A."/>
            <person name="Saw J.H."/>
            <person name="Jorgensen S.L."/>
            <person name="Zaremba-Niedzwiedzka K."/>
            <person name="Martijn J."/>
            <person name="Lind A.E."/>
            <person name="van Eijk R."/>
            <person name="Schleper C."/>
            <person name="Guy L."/>
            <person name="Ettema T.J."/>
        </authorList>
    </citation>
    <scope>NUCLEOTIDE SEQUENCE</scope>
</reference>
<evidence type="ECO:0000313" key="1">
    <source>
        <dbReference type="EMBL" id="KKL26470.1"/>
    </source>
</evidence>
<name>A0A0F9BX14_9ZZZZ</name>
<comment type="caution">
    <text evidence="1">The sequence shown here is derived from an EMBL/GenBank/DDBJ whole genome shotgun (WGS) entry which is preliminary data.</text>
</comment>
<gene>
    <name evidence="1" type="ORF">LCGC14_2394990</name>
</gene>